<dbReference type="PANTHER" id="PTHR43813">
    <property type="entry name" value="ACYL-ACTIVATING ENZYME 16, CHLOROPLASTIC-RELATED"/>
    <property type="match status" value="1"/>
</dbReference>
<dbReference type="InterPro" id="IPR000873">
    <property type="entry name" value="AMP-dep_synth/lig_dom"/>
</dbReference>
<feature type="domain" description="AMP-dependent synthetase/ligase" evidence="2">
    <location>
        <begin position="79"/>
        <end position="552"/>
    </location>
</feature>
<dbReference type="PROSITE" id="PS00455">
    <property type="entry name" value="AMP_BINDING"/>
    <property type="match status" value="1"/>
</dbReference>
<accession>A0A7S4JM27</accession>
<dbReference type="InterPro" id="IPR020845">
    <property type="entry name" value="AMP-binding_CS"/>
</dbReference>
<sequence>MSEMDMDILFGDDDGVATEIDPPYPGRHRQKSRTGNLLPDRTVPASTLALDHSTSNPLVNKLRTTRDTATTCPGLWKELAEHCPDHVAIIDEHMCDDDVRYTFQQMEEEVRRSAAVFQNLGVSKGDNVAVLGENSARWLVADHGIQLAGGASAVRGADAPADELRYIYEHSDSAGVAVMQGPRLFQRLRKDAKKKGGTESGLGLSNESHGPVRTVVLLHREKKTDEQIQEMAEEAGVTVHVLADLLAKTEPMSPFEAGRDLGLDDIATIVYTSGTTGSPKGVMLSHGNLLHQIGHRLAPTQPYDESEPLPGDCTLALLPVWHITERTFELWIFARGCTVVYSSIRSFKNDLAKFQPQWMVLVPRVLEKVALGVQDKFANGSAAVKTLVKLFTATGTLAADHTKISKGLVVADVKPPAMKRLASKAIVAALSPINAVGNKLVWSKVKDGFGGRCRTIIAGGSALSGSLESFYELCGLTVCVGYGLTECSPLIAHRRSDANMITAGCVGKPTIDTELRVVDPERNPNESERPSLPDGEVGVVVGRGPQVMRGYYKNPEATGKAIDRYGWFDTGDLGRVNPATGDLILTGRCKDTIVLSNGENIEPAPIEDAILSESDAIEQICLTGQDGRSLVAIAVLNPAALVEGGYIDESKAKELQKADEKVNDPKLSADDVVEECRLLQKASEQLRKNDALKKALLGDMKTATKDFRAYERVSDVYVTLEPFAMSNGLLTQSYKVKRDVVVNRYGDEL</sequence>
<proteinExistence type="predicted"/>
<dbReference type="PANTHER" id="PTHR43813:SF1">
    <property type="entry name" value="ACYL-ACTIVATING ENZYME 16, CHLOROPLASTIC-RELATED"/>
    <property type="match status" value="1"/>
</dbReference>
<dbReference type="EMBL" id="HBKQ01043741">
    <property type="protein sequence ID" value="CAE2268043.1"/>
    <property type="molecule type" value="Transcribed_RNA"/>
</dbReference>
<dbReference type="InterPro" id="IPR020459">
    <property type="entry name" value="AMP-binding"/>
</dbReference>
<name>A0A7S4JM27_9STRA</name>
<dbReference type="InterPro" id="IPR042099">
    <property type="entry name" value="ANL_N_sf"/>
</dbReference>
<dbReference type="Pfam" id="PF00501">
    <property type="entry name" value="AMP-binding"/>
    <property type="match status" value="1"/>
</dbReference>
<dbReference type="Gene3D" id="3.40.50.12780">
    <property type="entry name" value="N-terminal domain of ligase-like"/>
    <property type="match status" value="1"/>
</dbReference>
<evidence type="ECO:0000313" key="3">
    <source>
        <dbReference type="EMBL" id="CAE2268043.1"/>
    </source>
</evidence>
<gene>
    <name evidence="3" type="ORF">OAUR00152_LOCUS30170</name>
</gene>
<feature type="region of interest" description="Disordered" evidence="1">
    <location>
        <begin position="13"/>
        <end position="40"/>
    </location>
</feature>
<evidence type="ECO:0000256" key="1">
    <source>
        <dbReference type="SAM" id="MobiDB-lite"/>
    </source>
</evidence>
<evidence type="ECO:0000259" key="2">
    <source>
        <dbReference type="Pfam" id="PF00501"/>
    </source>
</evidence>
<organism evidence="3">
    <name type="scientific">Odontella aurita</name>
    <dbReference type="NCBI Taxonomy" id="265563"/>
    <lineage>
        <taxon>Eukaryota</taxon>
        <taxon>Sar</taxon>
        <taxon>Stramenopiles</taxon>
        <taxon>Ochrophyta</taxon>
        <taxon>Bacillariophyta</taxon>
        <taxon>Mediophyceae</taxon>
        <taxon>Biddulphiophycidae</taxon>
        <taxon>Eupodiscales</taxon>
        <taxon>Odontellaceae</taxon>
        <taxon>Odontella</taxon>
    </lineage>
</organism>
<dbReference type="SUPFAM" id="SSF56801">
    <property type="entry name" value="Acetyl-CoA synthetase-like"/>
    <property type="match status" value="1"/>
</dbReference>
<dbReference type="Pfam" id="PF23562">
    <property type="entry name" value="AMP-binding_C_3"/>
    <property type="match status" value="1"/>
</dbReference>
<protein>
    <recommendedName>
        <fullName evidence="2">AMP-dependent synthetase/ligase domain-containing protein</fullName>
    </recommendedName>
</protein>
<dbReference type="InterPro" id="IPR052987">
    <property type="entry name" value="Chloroplast_AMP-bd_Enzymes"/>
</dbReference>
<reference evidence="3" key="1">
    <citation type="submission" date="2021-01" db="EMBL/GenBank/DDBJ databases">
        <authorList>
            <person name="Corre E."/>
            <person name="Pelletier E."/>
            <person name="Niang G."/>
            <person name="Scheremetjew M."/>
            <person name="Finn R."/>
            <person name="Kale V."/>
            <person name="Holt S."/>
            <person name="Cochrane G."/>
            <person name="Meng A."/>
            <person name="Brown T."/>
            <person name="Cohen L."/>
        </authorList>
    </citation>
    <scope>NUCLEOTIDE SEQUENCE</scope>
    <source>
        <strain evidence="3">Isolate 1302-5</strain>
    </source>
</reference>
<dbReference type="PRINTS" id="PR00154">
    <property type="entry name" value="AMPBINDING"/>
</dbReference>
<dbReference type="AlphaFoldDB" id="A0A7S4JM27"/>